<dbReference type="InterPro" id="IPR010721">
    <property type="entry name" value="UstE-like"/>
</dbReference>
<dbReference type="Pfam" id="PF06966">
    <property type="entry name" value="DUF1295"/>
    <property type="match status" value="1"/>
</dbReference>
<evidence type="ECO:0008006" key="4">
    <source>
        <dbReference type="Google" id="ProtNLM"/>
    </source>
</evidence>
<dbReference type="Gene3D" id="1.20.120.1630">
    <property type="match status" value="1"/>
</dbReference>
<organism evidence="2 3">
    <name type="scientific">Symbiodinium natans</name>
    <dbReference type="NCBI Taxonomy" id="878477"/>
    <lineage>
        <taxon>Eukaryota</taxon>
        <taxon>Sar</taxon>
        <taxon>Alveolata</taxon>
        <taxon>Dinophyceae</taxon>
        <taxon>Suessiales</taxon>
        <taxon>Symbiodiniaceae</taxon>
        <taxon>Symbiodinium</taxon>
    </lineage>
</organism>
<dbReference type="PROSITE" id="PS50244">
    <property type="entry name" value="S5A_REDUCTASE"/>
    <property type="match status" value="1"/>
</dbReference>
<feature type="transmembrane region" description="Helical" evidence="1">
    <location>
        <begin position="143"/>
        <end position="174"/>
    </location>
</feature>
<keyword evidence="1" id="KW-1133">Transmembrane helix</keyword>
<accession>A0A812HSG0</accession>
<comment type="caution">
    <text evidence="2">The sequence shown here is derived from an EMBL/GenBank/DDBJ whole genome shotgun (WGS) entry which is preliminary data.</text>
</comment>
<keyword evidence="1" id="KW-0812">Transmembrane</keyword>
<reference evidence="2" key="1">
    <citation type="submission" date="2021-02" db="EMBL/GenBank/DDBJ databases">
        <authorList>
            <person name="Dougan E. K."/>
            <person name="Rhodes N."/>
            <person name="Thang M."/>
            <person name="Chan C."/>
        </authorList>
    </citation>
    <scope>NUCLEOTIDE SEQUENCE</scope>
</reference>
<proteinExistence type="predicted"/>
<feature type="transmembrane region" description="Helical" evidence="1">
    <location>
        <begin position="211"/>
        <end position="232"/>
    </location>
</feature>
<dbReference type="PANTHER" id="PTHR32251">
    <property type="entry name" value="3-OXO-5-ALPHA-STEROID 4-DEHYDROGENASE"/>
    <property type="match status" value="1"/>
</dbReference>
<dbReference type="Proteomes" id="UP000604046">
    <property type="component" value="Unassembled WGS sequence"/>
</dbReference>
<dbReference type="PANTHER" id="PTHR32251:SF17">
    <property type="entry name" value="STEROID 5-ALPHA REDUCTASE C-TERMINAL DOMAIN-CONTAINING PROTEIN"/>
    <property type="match status" value="1"/>
</dbReference>
<sequence>MWGVVCLLDPSRGPARMAAYFWYANTFILHIIGGLFTSKVLVTIWGQETPTWFCPASFGLLFVIYVIGLPTLAYMFGVCTMNPDIRFPGRDQVGLGLYVGGSLYSLAYEVGRFRWKARPEHKGKLHKEGLAAWSIHPNYFGDLFAYTGWGLASGTTCAVSIPIFMIFTFVFVIMPNSDSYLAQRYPEEFPAYAAQTATLIPGLHSKALSKFLAWVACFISIYYWCYTCPVACGY</sequence>
<protein>
    <recommendedName>
        <fullName evidence="4">Steroid 5-alpha reductase C-terminal domain-containing protein</fullName>
    </recommendedName>
</protein>
<keyword evidence="1" id="KW-0472">Membrane</keyword>
<dbReference type="AlphaFoldDB" id="A0A812HSG0"/>
<evidence type="ECO:0000313" key="3">
    <source>
        <dbReference type="Proteomes" id="UP000604046"/>
    </source>
</evidence>
<name>A0A812HSG0_9DINO</name>
<dbReference type="EMBL" id="CAJNDS010000109">
    <property type="protein sequence ID" value="CAE6959708.1"/>
    <property type="molecule type" value="Genomic_DNA"/>
</dbReference>
<feature type="transmembrane region" description="Helical" evidence="1">
    <location>
        <begin position="52"/>
        <end position="75"/>
    </location>
</feature>
<feature type="transmembrane region" description="Helical" evidence="1">
    <location>
        <begin position="20"/>
        <end position="45"/>
    </location>
</feature>
<dbReference type="OrthoDB" id="413829at2759"/>
<evidence type="ECO:0000256" key="1">
    <source>
        <dbReference type="SAM" id="Phobius"/>
    </source>
</evidence>
<evidence type="ECO:0000313" key="2">
    <source>
        <dbReference type="EMBL" id="CAE6959708.1"/>
    </source>
</evidence>
<keyword evidence="3" id="KW-1185">Reference proteome</keyword>
<gene>
    <name evidence="2" type="ORF">SNAT2548_LOCUS1894</name>
</gene>
<dbReference type="GO" id="GO:0016020">
    <property type="term" value="C:membrane"/>
    <property type="evidence" value="ECO:0007669"/>
    <property type="project" value="TreeGrafter"/>
</dbReference>